<name>A0A915JT02_ROMCU</name>
<evidence type="ECO:0000313" key="2">
    <source>
        <dbReference type="Proteomes" id="UP000887565"/>
    </source>
</evidence>
<keyword evidence="2" id="KW-1185">Reference proteome</keyword>
<evidence type="ECO:0000313" key="3">
    <source>
        <dbReference type="WBParaSite" id="nRc.2.0.1.t29376-RA"/>
    </source>
</evidence>
<dbReference type="WBParaSite" id="nRc.2.0.1.t29376-RA">
    <property type="protein sequence ID" value="nRc.2.0.1.t29376-RA"/>
    <property type="gene ID" value="nRc.2.0.1.g29376"/>
</dbReference>
<organism evidence="2 3">
    <name type="scientific">Romanomermis culicivorax</name>
    <name type="common">Nematode worm</name>
    <dbReference type="NCBI Taxonomy" id="13658"/>
    <lineage>
        <taxon>Eukaryota</taxon>
        <taxon>Metazoa</taxon>
        <taxon>Ecdysozoa</taxon>
        <taxon>Nematoda</taxon>
        <taxon>Enoplea</taxon>
        <taxon>Dorylaimia</taxon>
        <taxon>Mermithida</taxon>
        <taxon>Mermithoidea</taxon>
        <taxon>Mermithidae</taxon>
        <taxon>Romanomermis</taxon>
    </lineage>
</organism>
<dbReference type="Pfam" id="PF15785">
    <property type="entry name" value="SMG1"/>
    <property type="match status" value="1"/>
</dbReference>
<protein>
    <submittedName>
        <fullName evidence="3">Uncharacterized protein</fullName>
    </submittedName>
</protein>
<dbReference type="GO" id="GO:0004674">
    <property type="term" value="F:protein serine/threonine kinase activity"/>
    <property type="evidence" value="ECO:0007669"/>
    <property type="project" value="InterPro"/>
</dbReference>
<dbReference type="AlphaFoldDB" id="A0A915JT02"/>
<keyword evidence="1" id="KW-0175">Coiled coil</keyword>
<dbReference type="Proteomes" id="UP000887565">
    <property type="component" value="Unplaced"/>
</dbReference>
<feature type="coiled-coil region" evidence="1">
    <location>
        <begin position="233"/>
        <end position="261"/>
    </location>
</feature>
<evidence type="ECO:0000256" key="1">
    <source>
        <dbReference type="SAM" id="Coils"/>
    </source>
</evidence>
<sequence length="372" mass="43375">MFDHDVFPIWLAKAFKHFPIIFDLIYLEPKLISVPFLWYWAVWECAQLCINSRLKTPFGKPQDTFLTIEAEIKALSHESQSNEILHGEKGTKLIASEWFRVRWLLVFVEILDKQLYNAYEGTAFALPSPSKKEAKIFFRTNKSTCKEWLNRLRFALMNVALKNGLHSMVIRLMWQFFFDVEYAGLKAPDNLEHILLITIEAFLALQDEQGLLGLYAKVKKLLNQKLHWIKICADEAAQRYEKAAKEASDLLENQVLDLEKKIYSTTILKHLQSQVIRCSAKVCDWKYIVSYKAENGMSNFSDVSESNQHVGYAFIMNELTSMETIKNLSARETHKYMDKEELFNCWIQNTLDHHFRDSIQEILVKQDSTNVG</sequence>
<reference evidence="3" key="1">
    <citation type="submission" date="2022-11" db="UniProtKB">
        <authorList>
            <consortium name="WormBaseParasite"/>
        </authorList>
    </citation>
    <scope>IDENTIFICATION</scope>
</reference>
<proteinExistence type="predicted"/>
<accession>A0A915JT02</accession>
<dbReference type="InterPro" id="IPR031559">
    <property type="entry name" value="SMG1"/>
</dbReference>
<dbReference type="GO" id="GO:0000184">
    <property type="term" value="P:nuclear-transcribed mRNA catabolic process, nonsense-mediated decay"/>
    <property type="evidence" value="ECO:0007669"/>
    <property type="project" value="InterPro"/>
</dbReference>